<gene>
    <name evidence="2" type="ORF">AVDCRST_MAG88-3848</name>
</gene>
<evidence type="ECO:0000256" key="1">
    <source>
        <dbReference type="SAM" id="MobiDB-lite"/>
    </source>
</evidence>
<dbReference type="AlphaFoldDB" id="A0A6J4VU12"/>
<feature type="compositionally biased region" description="Basic and acidic residues" evidence="1">
    <location>
        <begin position="39"/>
        <end position="68"/>
    </location>
</feature>
<evidence type="ECO:0000313" key="2">
    <source>
        <dbReference type="EMBL" id="CAA9585354.1"/>
    </source>
</evidence>
<feature type="non-terminal residue" evidence="2">
    <location>
        <position position="1"/>
    </location>
</feature>
<protein>
    <submittedName>
        <fullName evidence="2">Transcriptional regulator, PadR family</fullName>
    </submittedName>
</protein>
<feature type="region of interest" description="Disordered" evidence="1">
    <location>
        <begin position="101"/>
        <end position="182"/>
    </location>
</feature>
<feature type="region of interest" description="Disordered" evidence="1">
    <location>
        <begin position="1"/>
        <end position="89"/>
    </location>
</feature>
<dbReference type="EMBL" id="CADCWM010000942">
    <property type="protein sequence ID" value="CAA9585354.1"/>
    <property type="molecule type" value="Genomic_DNA"/>
</dbReference>
<feature type="compositionally biased region" description="Basic and acidic residues" evidence="1">
    <location>
        <begin position="141"/>
        <end position="161"/>
    </location>
</feature>
<accession>A0A6J4VU12</accession>
<reference evidence="2" key="1">
    <citation type="submission" date="2020-02" db="EMBL/GenBank/DDBJ databases">
        <authorList>
            <person name="Meier V. D."/>
        </authorList>
    </citation>
    <scope>NUCLEOTIDE SEQUENCE</scope>
    <source>
        <strain evidence="2">AVDCRST_MAG88</strain>
    </source>
</reference>
<feature type="compositionally biased region" description="Basic residues" evidence="1">
    <location>
        <begin position="69"/>
        <end position="80"/>
    </location>
</feature>
<name>A0A6J4VU12_9BACT</name>
<organism evidence="2">
    <name type="scientific">uncultured Thermomicrobiales bacterium</name>
    <dbReference type="NCBI Taxonomy" id="1645740"/>
    <lineage>
        <taxon>Bacteria</taxon>
        <taxon>Pseudomonadati</taxon>
        <taxon>Thermomicrobiota</taxon>
        <taxon>Thermomicrobia</taxon>
        <taxon>Thermomicrobiales</taxon>
        <taxon>environmental samples</taxon>
    </lineage>
</organism>
<feature type="non-terminal residue" evidence="2">
    <location>
        <position position="182"/>
    </location>
</feature>
<proteinExistence type="predicted"/>
<sequence length="182" mass="19653">VRHATHDPGRPALDAAGPRVQHPPRDGKLARRGVGQRRLRLDLLRPEQAGRRGTDRRQRDRPGREAPRAHHLRDHQRGRGRVPTPPARVLVGVQAADRSLHGRGIVDGPAAARRIARRAAPSRRPGAPGGREPAGHAGPAGRERLQAAPCRRDPAARRGADRGGGALGGRSDRQGRARRPPL</sequence>